<dbReference type="EC" id="5.2.1.8" evidence="2"/>
<keyword evidence="9" id="KW-1185">Reference proteome</keyword>
<proteinExistence type="predicted"/>
<dbReference type="Proteomes" id="UP000823485">
    <property type="component" value="Unassembled WGS sequence"/>
</dbReference>
<keyword evidence="4 6" id="KW-0697">Rotamase</keyword>
<keyword evidence="5 6" id="KW-0413">Isomerase</keyword>
<accession>A0ABS2R664</accession>
<gene>
    <name evidence="8" type="ORF">JOC94_001857</name>
</gene>
<evidence type="ECO:0000259" key="7">
    <source>
        <dbReference type="PROSITE" id="PS50198"/>
    </source>
</evidence>
<evidence type="ECO:0000256" key="4">
    <source>
        <dbReference type="ARBA" id="ARBA00023110"/>
    </source>
</evidence>
<comment type="caution">
    <text evidence="8">The sequence shown here is derived from an EMBL/GenBank/DDBJ whole genome shotgun (WGS) entry which is preliminary data.</text>
</comment>
<dbReference type="RefSeq" id="WP_077113587.1">
    <property type="nucleotide sequence ID" value="NZ_JAFBFH010000010.1"/>
</dbReference>
<dbReference type="PANTHER" id="PTHR47245:SF1">
    <property type="entry name" value="FOLDASE PROTEIN PRSA"/>
    <property type="match status" value="1"/>
</dbReference>
<protein>
    <recommendedName>
        <fullName evidence="2">peptidylprolyl isomerase</fullName>
        <ecNumber evidence="2">5.2.1.8</ecNumber>
    </recommendedName>
</protein>
<sequence>MKTEIQAPPILVKNEKTAKEIKQTFDKGEKFEALAKQYSTDTSNAKAGGKLEYFTVGAMLPEFEEAVCQQEGEPVYRQVDEKAGDV</sequence>
<evidence type="ECO:0000256" key="3">
    <source>
        <dbReference type="ARBA" id="ARBA00022729"/>
    </source>
</evidence>
<feature type="domain" description="PpiC" evidence="7">
    <location>
        <begin position="2"/>
        <end position="84"/>
    </location>
</feature>
<reference evidence="8 9" key="1">
    <citation type="submission" date="2021-01" db="EMBL/GenBank/DDBJ databases">
        <title>Genomic Encyclopedia of Type Strains, Phase IV (KMG-IV): sequencing the most valuable type-strain genomes for metagenomic binning, comparative biology and taxonomic classification.</title>
        <authorList>
            <person name="Goeker M."/>
        </authorList>
    </citation>
    <scope>NUCLEOTIDE SEQUENCE [LARGE SCALE GENOMIC DNA]</scope>
    <source>
        <strain evidence="8 9">DSM 105453</strain>
    </source>
</reference>
<keyword evidence="3" id="KW-0732">Signal</keyword>
<evidence type="ECO:0000256" key="1">
    <source>
        <dbReference type="ARBA" id="ARBA00000971"/>
    </source>
</evidence>
<dbReference type="InterPro" id="IPR050245">
    <property type="entry name" value="PrsA_foldase"/>
</dbReference>
<dbReference type="EMBL" id="JAFBFH010000010">
    <property type="protein sequence ID" value="MBM7714885.1"/>
    <property type="molecule type" value="Genomic_DNA"/>
</dbReference>
<evidence type="ECO:0000256" key="5">
    <source>
        <dbReference type="ARBA" id="ARBA00023235"/>
    </source>
</evidence>
<dbReference type="PROSITE" id="PS50198">
    <property type="entry name" value="PPIC_PPIASE_2"/>
    <property type="match status" value="1"/>
</dbReference>
<organism evidence="8 9">
    <name type="scientific">Siminovitchia thermophila</name>
    <dbReference type="NCBI Taxonomy" id="1245522"/>
    <lineage>
        <taxon>Bacteria</taxon>
        <taxon>Bacillati</taxon>
        <taxon>Bacillota</taxon>
        <taxon>Bacilli</taxon>
        <taxon>Bacillales</taxon>
        <taxon>Bacillaceae</taxon>
        <taxon>Siminovitchia</taxon>
    </lineage>
</organism>
<evidence type="ECO:0000256" key="6">
    <source>
        <dbReference type="PROSITE-ProRule" id="PRU00278"/>
    </source>
</evidence>
<dbReference type="Pfam" id="PF13616">
    <property type="entry name" value="Rotamase_3"/>
    <property type="match status" value="1"/>
</dbReference>
<evidence type="ECO:0000313" key="8">
    <source>
        <dbReference type="EMBL" id="MBM7714885.1"/>
    </source>
</evidence>
<dbReference type="PANTHER" id="PTHR47245">
    <property type="entry name" value="PEPTIDYLPROLYL ISOMERASE"/>
    <property type="match status" value="1"/>
</dbReference>
<evidence type="ECO:0000313" key="9">
    <source>
        <dbReference type="Proteomes" id="UP000823485"/>
    </source>
</evidence>
<name>A0ABS2R664_9BACI</name>
<dbReference type="InterPro" id="IPR000297">
    <property type="entry name" value="PPIase_PpiC"/>
</dbReference>
<evidence type="ECO:0000256" key="2">
    <source>
        <dbReference type="ARBA" id="ARBA00013194"/>
    </source>
</evidence>
<dbReference type="SUPFAM" id="SSF54534">
    <property type="entry name" value="FKBP-like"/>
    <property type="match status" value="1"/>
</dbReference>
<dbReference type="Gene3D" id="3.10.50.40">
    <property type="match status" value="1"/>
</dbReference>
<comment type="catalytic activity">
    <reaction evidence="1">
        <text>[protein]-peptidylproline (omega=180) = [protein]-peptidylproline (omega=0)</text>
        <dbReference type="Rhea" id="RHEA:16237"/>
        <dbReference type="Rhea" id="RHEA-COMP:10747"/>
        <dbReference type="Rhea" id="RHEA-COMP:10748"/>
        <dbReference type="ChEBI" id="CHEBI:83833"/>
        <dbReference type="ChEBI" id="CHEBI:83834"/>
        <dbReference type="EC" id="5.2.1.8"/>
    </reaction>
</comment>
<dbReference type="InterPro" id="IPR046357">
    <property type="entry name" value="PPIase_dom_sf"/>
</dbReference>